<evidence type="ECO:0000259" key="2">
    <source>
        <dbReference type="SMART" id="SM00955"/>
    </source>
</evidence>
<accession>A0A060SLD3</accession>
<dbReference type="SUPFAM" id="SSF50249">
    <property type="entry name" value="Nucleic acid-binding proteins"/>
    <property type="match status" value="1"/>
</dbReference>
<reference evidence="3" key="1">
    <citation type="submission" date="2014-01" db="EMBL/GenBank/DDBJ databases">
        <title>The genome of the white-rot fungus Pycnoporus cinnabarinus: a basidiomycete model with a versatile arsenal for lignocellulosic biomass breakdown.</title>
        <authorList>
            <person name="Levasseur A."/>
            <person name="Lomascolo A."/>
            <person name="Ruiz-Duenas F.J."/>
            <person name="Uzan E."/>
            <person name="Piumi F."/>
            <person name="Kues U."/>
            <person name="Ram A.F.J."/>
            <person name="Murat C."/>
            <person name="Haon M."/>
            <person name="Benoit I."/>
            <person name="Arfi Y."/>
            <person name="Chevret D."/>
            <person name="Drula E."/>
            <person name="Kwon M.J."/>
            <person name="Gouret P."/>
            <person name="Lesage-Meessen L."/>
            <person name="Lombard V."/>
            <person name="Mariette J."/>
            <person name="Noirot C."/>
            <person name="Park J."/>
            <person name="Patyshakuliyeva A."/>
            <person name="Wieneger R.A.B."/>
            <person name="Wosten H.A.B."/>
            <person name="Martin F."/>
            <person name="Coutinho P.M."/>
            <person name="de Vries R."/>
            <person name="Martinez A.T."/>
            <person name="Klopp C."/>
            <person name="Pontarotti P."/>
            <person name="Henrissat B."/>
            <person name="Record E."/>
        </authorList>
    </citation>
    <scope>NUCLEOTIDE SEQUENCE [LARGE SCALE GENOMIC DNA]</scope>
    <source>
        <strain evidence="3">BRFM137</strain>
    </source>
</reference>
<dbReference type="Pfam" id="PF00773">
    <property type="entry name" value="RNB"/>
    <property type="match status" value="1"/>
</dbReference>
<dbReference type="EMBL" id="CCBP010000229">
    <property type="protein sequence ID" value="CDO74991.1"/>
    <property type="molecule type" value="Genomic_DNA"/>
</dbReference>
<dbReference type="OMA" id="IMDVRFN"/>
<keyword evidence="4" id="KW-1185">Reference proteome</keyword>
<name>A0A060SLD3_PYCCI</name>
<feature type="domain" description="RNB" evidence="2">
    <location>
        <begin position="460"/>
        <end position="813"/>
    </location>
</feature>
<protein>
    <recommendedName>
        <fullName evidence="2">RNB domain-containing protein</fullName>
    </recommendedName>
</protein>
<dbReference type="GO" id="GO:0006402">
    <property type="term" value="P:mRNA catabolic process"/>
    <property type="evidence" value="ECO:0007669"/>
    <property type="project" value="TreeGrafter"/>
</dbReference>
<dbReference type="STRING" id="5643.A0A060SLD3"/>
<evidence type="ECO:0000313" key="3">
    <source>
        <dbReference type="EMBL" id="CDO74991.1"/>
    </source>
</evidence>
<dbReference type="GO" id="GO:0003723">
    <property type="term" value="F:RNA binding"/>
    <property type="evidence" value="ECO:0007669"/>
    <property type="project" value="InterPro"/>
</dbReference>
<dbReference type="PANTHER" id="PTHR23355:SF65">
    <property type="entry name" value="EXORIBONUCLEASE CYT-4, PUTATIVE (AFU_ORTHOLOGUE AFUA_7G01550)-RELATED"/>
    <property type="match status" value="1"/>
</dbReference>
<feature type="compositionally biased region" description="Low complexity" evidence="1">
    <location>
        <begin position="429"/>
        <end position="442"/>
    </location>
</feature>
<evidence type="ECO:0000256" key="1">
    <source>
        <dbReference type="SAM" id="MobiDB-lite"/>
    </source>
</evidence>
<comment type="caution">
    <text evidence="3">The sequence shown here is derived from an EMBL/GenBank/DDBJ whole genome shotgun (WGS) entry which is preliminary data.</text>
</comment>
<dbReference type="Proteomes" id="UP000029665">
    <property type="component" value="Unassembled WGS sequence"/>
</dbReference>
<dbReference type="InterPro" id="IPR012340">
    <property type="entry name" value="NA-bd_OB-fold"/>
</dbReference>
<dbReference type="InterPro" id="IPR050180">
    <property type="entry name" value="RNR_Ribonuclease"/>
</dbReference>
<evidence type="ECO:0000313" key="4">
    <source>
        <dbReference type="Proteomes" id="UP000029665"/>
    </source>
</evidence>
<dbReference type="SMART" id="SM00955">
    <property type="entry name" value="RNB"/>
    <property type="match status" value="1"/>
</dbReference>
<dbReference type="GO" id="GO:0000932">
    <property type="term" value="C:P-body"/>
    <property type="evidence" value="ECO:0007669"/>
    <property type="project" value="TreeGrafter"/>
</dbReference>
<organism evidence="3 4">
    <name type="scientific">Pycnoporus cinnabarinus</name>
    <name type="common">Cinnabar-red polypore</name>
    <name type="synonym">Trametes cinnabarina</name>
    <dbReference type="NCBI Taxonomy" id="5643"/>
    <lineage>
        <taxon>Eukaryota</taxon>
        <taxon>Fungi</taxon>
        <taxon>Dikarya</taxon>
        <taxon>Basidiomycota</taxon>
        <taxon>Agaricomycotina</taxon>
        <taxon>Agaricomycetes</taxon>
        <taxon>Polyporales</taxon>
        <taxon>Polyporaceae</taxon>
        <taxon>Trametes</taxon>
    </lineage>
</organism>
<sequence>MHRCALPRLSSNVSASILHTLRRCKSSTSRPAVFRDKGPSNSKVAEDLRKVLSPEAVALLSGLKKGKKVALGSLPSSKEVVDSMEKMKFEAFQTPPEPVFLFDSADADISVGRDQRFPAGTLVEIRRNSVRAMAVVLYTILLDGVWLVHSLTSDGDVWVHNEHDVQFQIPDFVSRKLAERCGLDQKVETEEEMSARVEVCERLRDFDKRLEYDLHLVYDKALAIDFYRQVSHEDAWMDLTLKEAAKKLLEGRSHITPSESLAVQMYLFDYGPHFIVESRRFMQTQMFHVRPRSEVAVIDAVRRMCLTHDPAIDAFAEKTRALVLDYRKRAVESKNEPPSRHPLTGVELTEADKTILRFLIGSLPAVRSSQVDYFAASVAHILKKVGLYQGDEYGDYMLYDFLTEMGIFAPWEEVITHDPTRPQRVEGEPLPSTPATSTPLAPKTLGPDDLYPSDVVESLRHDFGNMQAYVVDDWDAEELDDGVSIERDPSNPDYTWLHVHIADPTVLLPPTHRIARDAARMVESRYLLDRTIPMLPRDIFHRFSLGSEPGQPDKVLTFSAKVSPSGDIVDYKVRPAIVRNVRQVKYDEADALLGAAPVKTKTTPYQQEPPSIRKPVDASAFEPRVKDDFLLLYQTARKLLQSRLRAGAVAITRPAAELQLNPRPFPEELLGGGALEPFVYRGFPQISYSVMNTNEVGARFVVSEGMKTAGRVASLFFRDRGIPALRRSVGPMRSEYVTGVEEVLRARDDDGVVDYLKAIEHRVSAPTACYLTTPAPHSLLGISADEGYVKVTSPLRRFGDTFAHWQIKQALLAEAGEITSPILFPEDWLTEMIKELERREMEVKVSGKLQIQFWAHMFLRRWQADSAAAQREHDPLQKLVAEMVTMPVRNHKKNLTVCKVYLRNIGLMAYLDADPDRGDVGLGDVLTVKVQEIKLGMRPMLTVVPA</sequence>
<gene>
    <name evidence="3" type="ORF">BN946_scf184945.g63</name>
</gene>
<dbReference type="InterPro" id="IPR001900">
    <property type="entry name" value="RNase_II/R"/>
</dbReference>
<dbReference type="HOGENOM" id="CLU_002512_2_0_1"/>
<dbReference type="GO" id="GO:0000175">
    <property type="term" value="F:3'-5'-RNA exonuclease activity"/>
    <property type="evidence" value="ECO:0007669"/>
    <property type="project" value="TreeGrafter"/>
</dbReference>
<proteinExistence type="predicted"/>
<dbReference type="OrthoDB" id="2285229at2759"/>
<dbReference type="PANTHER" id="PTHR23355">
    <property type="entry name" value="RIBONUCLEASE"/>
    <property type="match status" value="1"/>
</dbReference>
<feature type="region of interest" description="Disordered" evidence="1">
    <location>
        <begin position="421"/>
        <end position="448"/>
    </location>
</feature>
<dbReference type="AlphaFoldDB" id="A0A060SLD3"/>